<name>A0ABW0LXH8_9BACL</name>
<dbReference type="Proteomes" id="UP001596105">
    <property type="component" value="Unassembled WGS sequence"/>
</dbReference>
<sequence length="314" mass="33539">MKPSVPVITVTLNPALDKTVTIERFEYGGLNRIKEMRTDAGGKGINVAKVLKNFEVNASAMGFAAGYQGQVIRDKLETLGIRSVLTEAEGETRVNLKVVDESTRQTTELNEPGFTVDGALLEQFQKALKSGAEETSIIVLGGSLPPGTPRDYYRSLIEIANTQGIRTVLDADGDALALGIEASPFAIKPNIHELEALLGDTFDSTERLIGAARTLIDGGIEYVLVSMGAEGSLLVNRHEAVRASPFPITPVSTVGAGDSMVAALVYSFLHGKSFEDTARWTSAAGTITASKPGTQVCTLQEVEQSVQLVELTHY</sequence>
<evidence type="ECO:0000259" key="9">
    <source>
        <dbReference type="Pfam" id="PF00294"/>
    </source>
</evidence>
<evidence type="ECO:0000256" key="8">
    <source>
        <dbReference type="RuleBase" id="RU369061"/>
    </source>
</evidence>
<evidence type="ECO:0000256" key="1">
    <source>
        <dbReference type="ARBA" id="ARBA00005380"/>
    </source>
</evidence>
<feature type="domain" description="Carbohydrate kinase PfkB" evidence="9">
    <location>
        <begin position="12"/>
        <end position="297"/>
    </location>
</feature>
<comment type="catalytic activity">
    <reaction evidence="7">
        <text>D-tagatofuranose 6-phosphate + ATP = D-tagatofuranose 1,6-bisphosphate + ADP + H(+)</text>
        <dbReference type="Rhea" id="RHEA:12420"/>
        <dbReference type="ChEBI" id="CHEBI:15378"/>
        <dbReference type="ChEBI" id="CHEBI:30616"/>
        <dbReference type="ChEBI" id="CHEBI:58694"/>
        <dbReference type="ChEBI" id="CHEBI:58695"/>
        <dbReference type="ChEBI" id="CHEBI:456216"/>
        <dbReference type="EC" id="2.7.1.144"/>
    </reaction>
</comment>
<comment type="caution">
    <text evidence="10">The sequence shown here is derived from an EMBL/GenBank/DDBJ whole genome shotgun (WGS) entry which is preliminary data.</text>
</comment>
<reference evidence="11" key="1">
    <citation type="journal article" date="2019" name="Int. J. Syst. Evol. Microbiol.">
        <title>The Global Catalogue of Microorganisms (GCM) 10K type strain sequencing project: providing services to taxonomists for standard genome sequencing and annotation.</title>
        <authorList>
            <consortium name="The Broad Institute Genomics Platform"/>
            <consortium name="The Broad Institute Genome Sequencing Center for Infectious Disease"/>
            <person name="Wu L."/>
            <person name="Ma J."/>
        </authorList>
    </citation>
    <scope>NUCLEOTIDE SEQUENCE [LARGE SCALE GENOMIC DNA]</scope>
    <source>
        <strain evidence="11">CCUG 57113</strain>
    </source>
</reference>
<keyword evidence="4 8" id="KW-0418">Kinase</keyword>
<dbReference type="CDD" id="cd01164">
    <property type="entry name" value="FruK_PfkB_like"/>
    <property type="match status" value="1"/>
</dbReference>
<dbReference type="PIRSF" id="PIRSF000535">
    <property type="entry name" value="1PFK/6PFK/LacC"/>
    <property type="match status" value="1"/>
</dbReference>
<dbReference type="SUPFAM" id="SSF53613">
    <property type="entry name" value="Ribokinase-like"/>
    <property type="match status" value="1"/>
</dbReference>
<comment type="pathway">
    <text evidence="7">Carbohydrate metabolism; D-tagatose 6-phosphate degradation; D-glyceraldehyde 3-phosphate and glycerone phosphate from D-tagatose 6-phosphate: step 1/2.</text>
</comment>
<evidence type="ECO:0000256" key="5">
    <source>
        <dbReference type="ARBA" id="ARBA00022840"/>
    </source>
</evidence>
<proteinExistence type="inferred from homology"/>
<organism evidence="10 11">
    <name type="scientific">Cohnella suwonensis</name>
    <dbReference type="NCBI Taxonomy" id="696072"/>
    <lineage>
        <taxon>Bacteria</taxon>
        <taxon>Bacillati</taxon>
        <taxon>Bacillota</taxon>
        <taxon>Bacilli</taxon>
        <taxon>Bacillales</taxon>
        <taxon>Paenibacillaceae</taxon>
        <taxon>Cohnella</taxon>
    </lineage>
</organism>
<comment type="function">
    <text evidence="8">Catalyzes the ATP-dependent phosphorylation of fructose-l-phosphate to fructose-l,6-bisphosphate.</text>
</comment>
<keyword evidence="3 7" id="KW-0547">Nucleotide-binding</keyword>
<dbReference type="EMBL" id="JBHSMH010000038">
    <property type="protein sequence ID" value="MFC5469567.1"/>
    <property type="molecule type" value="Genomic_DNA"/>
</dbReference>
<keyword evidence="7" id="KW-0423">Lactose metabolism</keyword>
<comment type="similarity">
    <text evidence="1">Belongs to the carbohydrate kinase pfkB family.</text>
</comment>
<dbReference type="InterPro" id="IPR022463">
    <property type="entry name" value="1-PFruKinase"/>
</dbReference>
<evidence type="ECO:0000256" key="4">
    <source>
        <dbReference type="ARBA" id="ARBA00022777"/>
    </source>
</evidence>
<keyword evidence="11" id="KW-1185">Reference proteome</keyword>
<dbReference type="InterPro" id="IPR029056">
    <property type="entry name" value="Ribokinase-like"/>
</dbReference>
<evidence type="ECO:0000256" key="6">
    <source>
        <dbReference type="ARBA" id="ARBA00047745"/>
    </source>
</evidence>
<gene>
    <name evidence="10" type="primary">pfkB</name>
    <name evidence="10" type="ORF">ACFPPD_12610</name>
</gene>
<dbReference type="NCBIfam" id="TIGR03828">
    <property type="entry name" value="pfkB"/>
    <property type="match status" value="1"/>
</dbReference>
<comment type="similarity">
    <text evidence="7">Belongs to the carbohydrate kinase PfkB family. LacC subfamily.</text>
</comment>
<dbReference type="PROSITE" id="PS00584">
    <property type="entry name" value="PFKB_KINASES_2"/>
    <property type="match status" value="1"/>
</dbReference>
<keyword evidence="2 7" id="KW-0808">Transferase</keyword>
<dbReference type="Pfam" id="PF00294">
    <property type="entry name" value="PfkB"/>
    <property type="match status" value="1"/>
</dbReference>
<dbReference type="RefSeq" id="WP_209749850.1">
    <property type="nucleotide sequence ID" value="NZ_JBHSMH010000038.1"/>
</dbReference>
<dbReference type="PANTHER" id="PTHR46566:SF2">
    <property type="entry name" value="ATP-DEPENDENT 6-PHOSPHOFRUCTOKINASE ISOZYME 2"/>
    <property type="match status" value="1"/>
</dbReference>
<evidence type="ECO:0000256" key="2">
    <source>
        <dbReference type="ARBA" id="ARBA00022679"/>
    </source>
</evidence>
<dbReference type="InterPro" id="IPR011611">
    <property type="entry name" value="PfkB_dom"/>
</dbReference>
<dbReference type="Gene3D" id="3.40.1190.20">
    <property type="match status" value="1"/>
</dbReference>
<protein>
    <recommendedName>
        <fullName evidence="7">Tagatose-6-phosphate kinase</fullName>
        <ecNumber evidence="7">2.7.1.144</ecNumber>
    </recommendedName>
</protein>
<evidence type="ECO:0000313" key="10">
    <source>
        <dbReference type="EMBL" id="MFC5469567.1"/>
    </source>
</evidence>
<dbReference type="GO" id="GO:0008662">
    <property type="term" value="F:1-phosphofructokinase activity"/>
    <property type="evidence" value="ECO:0007669"/>
    <property type="project" value="UniProtKB-EC"/>
</dbReference>
<dbReference type="InterPro" id="IPR017583">
    <property type="entry name" value="Tagatose/fructose_Pkinase"/>
</dbReference>
<dbReference type="PANTHER" id="PTHR46566">
    <property type="entry name" value="1-PHOSPHOFRUCTOKINASE-RELATED"/>
    <property type="match status" value="1"/>
</dbReference>
<evidence type="ECO:0000313" key="11">
    <source>
        <dbReference type="Proteomes" id="UP001596105"/>
    </source>
</evidence>
<accession>A0ABW0LXH8</accession>
<dbReference type="EC" id="2.7.1.144" evidence="7"/>
<keyword evidence="5 7" id="KW-0067">ATP-binding</keyword>
<comment type="catalytic activity">
    <reaction evidence="6 8">
        <text>beta-D-fructose 1-phosphate + ATP = beta-D-fructose 1,6-bisphosphate + ADP + H(+)</text>
        <dbReference type="Rhea" id="RHEA:14213"/>
        <dbReference type="ChEBI" id="CHEBI:15378"/>
        <dbReference type="ChEBI" id="CHEBI:30616"/>
        <dbReference type="ChEBI" id="CHEBI:32966"/>
        <dbReference type="ChEBI" id="CHEBI:138881"/>
        <dbReference type="ChEBI" id="CHEBI:456216"/>
        <dbReference type="EC" id="2.7.1.56"/>
    </reaction>
</comment>
<evidence type="ECO:0000256" key="7">
    <source>
        <dbReference type="PIRNR" id="PIRNR000535"/>
    </source>
</evidence>
<dbReference type="InterPro" id="IPR002173">
    <property type="entry name" value="Carboh/pur_kinase_PfkB_CS"/>
</dbReference>
<dbReference type="NCBIfam" id="TIGR03168">
    <property type="entry name" value="1-PFK"/>
    <property type="match status" value="1"/>
</dbReference>
<evidence type="ECO:0000256" key="3">
    <source>
        <dbReference type="ARBA" id="ARBA00022741"/>
    </source>
</evidence>